<dbReference type="GO" id="GO:0016020">
    <property type="term" value="C:membrane"/>
    <property type="evidence" value="ECO:0007669"/>
    <property type="project" value="UniProtKB-SubCell"/>
</dbReference>
<dbReference type="AlphaFoldDB" id="A0A2X2SSV2"/>
<dbReference type="InterPro" id="IPR049453">
    <property type="entry name" value="Memb_transporter_dom"/>
</dbReference>
<evidence type="ECO:0000259" key="6">
    <source>
        <dbReference type="Pfam" id="PF13515"/>
    </source>
</evidence>
<evidence type="ECO:0000256" key="5">
    <source>
        <dbReference type="SAM" id="Phobius"/>
    </source>
</evidence>
<proteinExistence type="predicted"/>
<evidence type="ECO:0000256" key="4">
    <source>
        <dbReference type="ARBA" id="ARBA00023136"/>
    </source>
</evidence>
<protein>
    <submittedName>
        <fullName evidence="7">Inner membrane protein yccS</fullName>
    </submittedName>
</protein>
<evidence type="ECO:0000313" key="7">
    <source>
        <dbReference type="EMBL" id="SQA96296.1"/>
    </source>
</evidence>
<name>A0A2X2SSV2_9ENTR</name>
<feature type="transmembrane region" description="Helical" evidence="5">
    <location>
        <begin position="36"/>
        <end position="55"/>
    </location>
</feature>
<keyword evidence="2 5" id="KW-0812">Transmembrane</keyword>
<dbReference type="Proteomes" id="UP000251197">
    <property type="component" value="Unassembled WGS sequence"/>
</dbReference>
<reference evidence="7 8" key="1">
    <citation type="submission" date="2018-06" db="EMBL/GenBank/DDBJ databases">
        <authorList>
            <consortium name="Pathogen Informatics"/>
            <person name="Doyle S."/>
        </authorList>
    </citation>
    <scope>NUCLEOTIDE SEQUENCE [LARGE SCALE GENOMIC DNA]</scope>
    <source>
        <strain evidence="7 8">NCTC12120</strain>
    </source>
</reference>
<evidence type="ECO:0000256" key="1">
    <source>
        <dbReference type="ARBA" id="ARBA00004141"/>
    </source>
</evidence>
<keyword evidence="3 5" id="KW-1133">Transmembrane helix</keyword>
<accession>A0A2X2SSV2</accession>
<organism evidence="7 8">
    <name type="scientific">Cedecea neteri</name>
    <dbReference type="NCBI Taxonomy" id="158822"/>
    <lineage>
        <taxon>Bacteria</taxon>
        <taxon>Pseudomonadati</taxon>
        <taxon>Pseudomonadota</taxon>
        <taxon>Gammaproteobacteria</taxon>
        <taxon>Enterobacterales</taxon>
        <taxon>Enterobacteriaceae</taxon>
        <taxon>Cedecea</taxon>
    </lineage>
</organism>
<sequence>MAVGLPLLWLVPSIEGQLILIVITGVLFFAFRNVQYAHATMFITLLVLLCFNLLGEGFEVALPRVIDTLLGCAIAWAAVSFIWPDWRFRRLSRVVERAFNANCRYLDAILEQYHQGRDNRLQYRIARRDAITETLIWPPLFQICHLNLVSQMR</sequence>
<feature type="transmembrane region" description="Helical" evidence="5">
    <location>
        <begin position="61"/>
        <end position="83"/>
    </location>
</feature>
<comment type="subcellular location">
    <subcellularLocation>
        <location evidence="1">Membrane</location>
        <topology evidence="1">Multi-pass membrane protein</topology>
    </subcellularLocation>
</comment>
<feature type="domain" description="Integral membrane bound transporter" evidence="6">
    <location>
        <begin position="2"/>
        <end position="77"/>
    </location>
</feature>
<dbReference type="Pfam" id="PF13515">
    <property type="entry name" value="FUSC_2"/>
    <property type="match status" value="1"/>
</dbReference>
<evidence type="ECO:0000256" key="2">
    <source>
        <dbReference type="ARBA" id="ARBA00022692"/>
    </source>
</evidence>
<dbReference type="EMBL" id="UAVU01000003">
    <property type="protein sequence ID" value="SQA96296.1"/>
    <property type="molecule type" value="Genomic_DNA"/>
</dbReference>
<evidence type="ECO:0000256" key="3">
    <source>
        <dbReference type="ARBA" id="ARBA00022989"/>
    </source>
</evidence>
<keyword evidence="4 5" id="KW-0472">Membrane</keyword>
<gene>
    <name evidence="7" type="primary">yccS_2</name>
    <name evidence="7" type="ORF">NCTC12120_00051</name>
</gene>
<evidence type="ECO:0000313" key="8">
    <source>
        <dbReference type="Proteomes" id="UP000251197"/>
    </source>
</evidence>
<feature type="transmembrane region" description="Helical" evidence="5">
    <location>
        <begin position="6"/>
        <end position="29"/>
    </location>
</feature>